<dbReference type="PANTHER" id="PTHR11669:SF8">
    <property type="entry name" value="DNA POLYMERASE III SUBUNIT DELTA"/>
    <property type="match status" value="1"/>
</dbReference>
<evidence type="ECO:0000313" key="1">
    <source>
        <dbReference type="EMBL" id="MBO8480667.1"/>
    </source>
</evidence>
<evidence type="ECO:0000313" key="2">
    <source>
        <dbReference type="Proteomes" id="UP000823769"/>
    </source>
</evidence>
<dbReference type="Gene3D" id="3.40.50.300">
    <property type="entry name" value="P-loop containing nucleotide triphosphate hydrolases"/>
    <property type="match status" value="1"/>
</dbReference>
<organism evidence="1 2">
    <name type="scientific">Candidatus Cryptobacteroides avistercoris</name>
    <dbReference type="NCBI Taxonomy" id="2840758"/>
    <lineage>
        <taxon>Bacteria</taxon>
        <taxon>Pseudomonadati</taxon>
        <taxon>Bacteroidota</taxon>
        <taxon>Bacteroidia</taxon>
        <taxon>Bacteroidales</taxon>
        <taxon>Candidatus Cryptobacteroides</taxon>
    </lineage>
</organism>
<dbReference type="Proteomes" id="UP000823769">
    <property type="component" value="Unassembled WGS sequence"/>
</dbReference>
<dbReference type="AlphaFoldDB" id="A0A9D9IX02"/>
<gene>
    <name evidence="1" type="ORF">IAB76_06125</name>
</gene>
<proteinExistence type="predicted"/>
<dbReference type="Pfam" id="PF13177">
    <property type="entry name" value="DNA_pol3_delta2"/>
    <property type="match status" value="1"/>
</dbReference>
<reference evidence="1" key="1">
    <citation type="submission" date="2020-10" db="EMBL/GenBank/DDBJ databases">
        <authorList>
            <person name="Gilroy R."/>
        </authorList>
    </citation>
    <scope>NUCLEOTIDE SEQUENCE</scope>
    <source>
        <strain evidence="1">B3-1481</strain>
    </source>
</reference>
<dbReference type="EMBL" id="JADILW010000087">
    <property type="protein sequence ID" value="MBO8480667.1"/>
    <property type="molecule type" value="Genomic_DNA"/>
</dbReference>
<accession>A0A9D9IX02</accession>
<dbReference type="InterPro" id="IPR027417">
    <property type="entry name" value="P-loop_NTPase"/>
</dbReference>
<reference evidence="1" key="2">
    <citation type="journal article" date="2021" name="PeerJ">
        <title>Extensive microbial diversity within the chicken gut microbiome revealed by metagenomics and culture.</title>
        <authorList>
            <person name="Gilroy R."/>
            <person name="Ravi A."/>
            <person name="Getino M."/>
            <person name="Pursley I."/>
            <person name="Horton D.L."/>
            <person name="Alikhan N.F."/>
            <person name="Baker D."/>
            <person name="Gharbi K."/>
            <person name="Hall N."/>
            <person name="Watson M."/>
            <person name="Adriaenssens E.M."/>
            <person name="Foster-Nyarko E."/>
            <person name="Jarju S."/>
            <person name="Secka A."/>
            <person name="Antonio M."/>
            <person name="Oren A."/>
            <person name="Chaudhuri R.R."/>
            <person name="La Ragione R."/>
            <person name="Hildebrand F."/>
            <person name="Pallen M.J."/>
        </authorList>
    </citation>
    <scope>NUCLEOTIDE SEQUENCE</scope>
    <source>
        <strain evidence="1">B3-1481</strain>
    </source>
</reference>
<protein>
    <recommendedName>
        <fullName evidence="3">DNA polymerase III subunit delta</fullName>
    </recommendedName>
</protein>
<name>A0A9D9IX02_9BACT</name>
<comment type="caution">
    <text evidence="1">The sequence shown here is derived from an EMBL/GenBank/DDBJ whole genome shotgun (WGS) entry which is preliminary data.</text>
</comment>
<sequence length="339" mass="37367">MRFADLKGNDALKRVLPEMVDSGRVPHAIMFSEDDGGGAFALSVAFLQYLYCQNRRDGDSCGECPSCNRISKFIHLDVHPVFPASASKPSFNFLPEFRALATSDPYFREADLNAALKVDGKNTSITVADSKHLLEALSMTALEGGYRSVLIYLPEKMNAEAANKLLKLIEEPPARTQFLLITHNPEKVLPTIASRCQHIRVHSDGRRSQTADSGDAALFFELMDALVSKNLLSCLETGEKIAALPSRESVKAFCRYAAENIRHIFLRQQGLGRLLSEAEADGGCDTDVQARLDRYAASLAGTFPRKALAVLDKMLSLVDRNVNLKLAATDMVDRLYNLL</sequence>
<dbReference type="PANTHER" id="PTHR11669">
    <property type="entry name" value="REPLICATION FACTOR C / DNA POLYMERASE III GAMMA-TAU SUBUNIT"/>
    <property type="match status" value="1"/>
</dbReference>
<dbReference type="SUPFAM" id="SSF52540">
    <property type="entry name" value="P-loop containing nucleoside triphosphate hydrolases"/>
    <property type="match status" value="1"/>
</dbReference>
<dbReference type="InterPro" id="IPR050238">
    <property type="entry name" value="DNA_Rep/Repair_Clamp_Loader"/>
</dbReference>
<dbReference type="GO" id="GO:0006261">
    <property type="term" value="P:DNA-templated DNA replication"/>
    <property type="evidence" value="ECO:0007669"/>
    <property type="project" value="TreeGrafter"/>
</dbReference>
<evidence type="ECO:0008006" key="3">
    <source>
        <dbReference type="Google" id="ProtNLM"/>
    </source>
</evidence>